<feature type="compositionally biased region" description="Pro residues" evidence="1">
    <location>
        <begin position="111"/>
        <end position="123"/>
    </location>
</feature>
<sequence>MHPLRPGVVQTQKDLEAANMLRSRLQGFGGVAPAHLPGHDIINFLQQVATGGSSAAAPTPKVAPIVVPAVVAPTTVPAPRAPVAPHAHPGGHHAPWHAAHGVAEGFAATPTPSPASPPAPTAPGPTFSKATPVPPPKTLTDERERSSSTRASATDEDLAQALSSHLQNPSGAPTAELLQALARAAHLEDEEVPKPPAFDSWETQVASPPPPPEGEPGPSLRAQEPPPPPDEPSFGGRAARHGALNQLARNAVTAAGSSVEAQAAAKAAVEHLMKSLEGKTPAELLEADAGSLDGEGHDASARAVAIAAAGPETCTFRYDLTPNDDAEATFRNIRRRIELEMSDGCVVQISLQMVRRPAQR</sequence>
<comment type="caution">
    <text evidence="2">The sequence shown here is derived from an EMBL/GenBank/DDBJ whole genome shotgun (WGS) entry which is preliminary data.</text>
</comment>
<dbReference type="Proteomes" id="UP001642484">
    <property type="component" value="Unassembled WGS sequence"/>
</dbReference>
<evidence type="ECO:0000313" key="3">
    <source>
        <dbReference type="Proteomes" id="UP001642484"/>
    </source>
</evidence>
<keyword evidence="3" id="KW-1185">Reference proteome</keyword>
<evidence type="ECO:0000256" key="1">
    <source>
        <dbReference type="SAM" id="MobiDB-lite"/>
    </source>
</evidence>
<feature type="compositionally biased region" description="Polar residues" evidence="1">
    <location>
        <begin position="161"/>
        <end position="171"/>
    </location>
</feature>
<organism evidence="2 3">
    <name type="scientific">Durusdinium trenchii</name>
    <dbReference type="NCBI Taxonomy" id="1381693"/>
    <lineage>
        <taxon>Eukaryota</taxon>
        <taxon>Sar</taxon>
        <taxon>Alveolata</taxon>
        <taxon>Dinophyceae</taxon>
        <taxon>Suessiales</taxon>
        <taxon>Symbiodiniaceae</taxon>
        <taxon>Durusdinium</taxon>
    </lineage>
</organism>
<reference evidence="2 3" key="1">
    <citation type="submission" date="2024-02" db="EMBL/GenBank/DDBJ databases">
        <authorList>
            <person name="Chen Y."/>
            <person name="Shah S."/>
            <person name="Dougan E. K."/>
            <person name="Thang M."/>
            <person name="Chan C."/>
        </authorList>
    </citation>
    <scope>NUCLEOTIDE SEQUENCE [LARGE SCALE GENOMIC DNA]</scope>
</reference>
<gene>
    <name evidence="2" type="ORF">CCMP2556_LOCUS10055</name>
</gene>
<protein>
    <submittedName>
        <fullName evidence="2">Uncharacterized protein</fullName>
    </submittedName>
</protein>
<accession>A0ABP0J7L5</accession>
<feature type="region of interest" description="Disordered" evidence="1">
    <location>
        <begin position="193"/>
        <end position="238"/>
    </location>
</feature>
<feature type="region of interest" description="Disordered" evidence="1">
    <location>
        <begin position="106"/>
        <end position="171"/>
    </location>
</feature>
<name>A0ABP0J7L5_9DINO</name>
<dbReference type="EMBL" id="CAXAMN010004647">
    <property type="protein sequence ID" value="CAK9010393.1"/>
    <property type="molecule type" value="Genomic_DNA"/>
</dbReference>
<proteinExistence type="predicted"/>
<evidence type="ECO:0000313" key="2">
    <source>
        <dbReference type="EMBL" id="CAK9010393.1"/>
    </source>
</evidence>